<dbReference type="Gene3D" id="3.30.565.10">
    <property type="entry name" value="Histidine kinase-like ATPase, C-terminal domain"/>
    <property type="match status" value="1"/>
</dbReference>
<dbReference type="SUPFAM" id="SSF55874">
    <property type="entry name" value="ATPase domain of HSP90 chaperone/DNA topoisomerase II/histidine kinase"/>
    <property type="match status" value="1"/>
</dbReference>
<dbReference type="RefSeq" id="WP_168062801.1">
    <property type="nucleotide sequence ID" value="NZ_VTOW01000004.1"/>
</dbReference>
<evidence type="ECO:0008006" key="3">
    <source>
        <dbReference type="Google" id="ProtNLM"/>
    </source>
</evidence>
<proteinExistence type="predicted"/>
<evidence type="ECO:0000313" key="2">
    <source>
        <dbReference type="Proteomes" id="UP000534783"/>
    </source>
</evidence>
<protein>
    <recommendedName>
        <fullName evidence="3">ATP-binding protein</fullName>
    </recommendedName>
</protein>
<dbReference type="AlphaFoldDB" id="A0A7X6ICX1"/>
<sequence>MSQTGSGPFPKAVRVEADLASLLKNFGEVFSGETIWIRELLQNGRRAGAARIDLFTDRSDPNYLRIADNGSGVADFQALLTMGRSGWRQEVIERENPFGLGFYAALYAAVTVEIRSQGQRLLLNTKRVLAGDAVEPAPCEIRPGTVITLHLKKPLPDSFEKHLEEIVSGFPTPVCLNGVPLPRPYALDVWKGLRFELPEATALVQLDPDLRYETGITFLQGQVLSKGGDFRRSWPGFDRRGIRAYVHLQGERWRVRVPDRDALYDDGEARERIAALQKRILQAAADQIVAQGEVEKYFECLLEWGCFEVVRDLPIPERRWGRIVSPAHLPHYDGEGLDDLLGSLPASKIPASENGLRFIREGVGLHADEETLDHLFAAYAFGIPILDAWNDPEHWFAKSSAGEDLEEFYRRKLSVSVEEQDLVAEGSWWGKRVVICRRFFLTLEGYGTKEITEDAFLDGAFWIIDRPLHYHYPIDQAFYFQTQGEDFDESGFDAAMENFRANLAIIKRDPAALIQSALEEYAEALDGGRFVVEANRGEIRVEALERK</sequence>
<dbReference type="Proteomes" id="UP000534783">
    <property type="component" value="Unassembled WGS sequence"/>
</dbReference>
<reference evidence="1 2" key="1">
    <citation type="journal article" date="2020" name="Nature">
        <title>Bacterial chemolithoautotrophy via manganese oxidation.</title>
        <authorList>
            <person name="Yu H."/>
            <person name="Leadbetter J.R."/>
        </authorList>
    </citation>
    <scope>NUCLEOTIDE SEQUENCE [LARGE SCALE GENOMIC DNA]</scope>
    <source>
        <strain evidence="1 2">Mn-1</strain>
    </source>
</reference>
<dbReference type="InterPro" id="IPR036890">
    <property type="entry name" value="HATPase_C_sf"/>
</dbReference>
<accession>A0A7X6ICX1</accession>
<organism evidence="1 2">
    <name type="scientific">Candidatus Manganitrophus noduliformans</name>
    <dbReference type="NCBI Taxonomy" id="2606439"/>
    <lineage>
        <taxon>Bacteria</taxon>
        <taxon>Pseudomonadati</taxon>
        <taxon>Nitrospirota</taxon>
        <taxon>Nitrospiria</taxon>
        <taxon>Candidatus Troglogloeales</taxon>
        <taxon>Candidatus Manganitrophaceae</taxon>
        <taxon>Candidatus Manganitrophus</taxon>
    </lineage>
</organism>
<keyword evidence="2" id="KW-1185">Reference proteome</keyword>
<evidence type="ECO:0000313" key="1">
    <source>
        <dbReference type="EMBL" id="NKE72864.1"/>
    </source>
</evidence>
<comment type="caution">
    <text evidence="1">The sequence shown here is derived from an EMBL/GenBank/DDBJ whole genome shotgun (WGS) entry which is preliminary data.</text>
</comment>
<dbReference type="EMBL" id="VTOW01000004">
    <property type="protein sequence ID" value="NKE72864.1"/>
    <property type="molecule type" value="Genomic_DNA"/>
</dbReference>
<name>A0A7X6ICX1_9BACT</name>
<gene>
    <name evidence="1" type="ORF">MNODULE_19105</name>
</gene>